<dbReference type="AlphaFoldDB" id="A0A0F9J838"/>
<sequence>MDEHELAFTLSVLECAKISQESNLILPVGIRRGMFQYLRAYALYEGREEKFDFEKELTMRIKKLNEELEQVI</sequence>
<comment type="caution">
    <text evidence="1">The sequence shown here is derived from an EMBL/GenBank/DDBJ whole genome shotgun (WGS) entry which is preliminary data.</text>
</comment>
<dbReference type="EMBL" id="LAZR01012093">
    <property type="protein sequence ID" value="KKM43519.1"/>
    <property type="molecule type" value="Genomic_DNA"/>
</dbReference>
<protein>
    <submittedName>
        <fullName evidence="1">Uncharacterized protein</fullName>
    </submittedName>
</protein>
<accession>A0A0F9J838</accession>
<evidence type="ECO:0000313" key="1">
    <source>
        <dbReference type="EMBL" id="KKM43519.1"/>
    </source>
</evidence>
<feature type="non-terminal residue" evidence="1">
    <location>
        <position position="72"/>
    </location>
</feature>
<organism evidence="1">
    <name type="scientific">marine sediment metagenome</name>
    <dbReference type="NCBI Taxonomy" id="412755"/>
    <lineage>
        <taxon>unclassified sequences</taxon>
        <taxon>metagenomes</taxon>
        <taxon>ecological metagenomes</taxon>
    </lineage>
</organism>
<reference evidence="1" key="1">
    <citation type="journal article" date="2015" name="Nature">
        <title>Complex archaea that bridge the gap between prokaryotes and eukaryotes.</title>
        <authorList>
            <person name="Spang A."/>
            <person name="Saw J.H."/>
            <person name="Jorgensen S.L."/>
            <person name="Zaremba-Niedzwiedzka K."/>
            <person name="Martijn J."/>
            <person name="Lind A.E."/>
            <person name="van Eijk R."/>
            <person name="Schleper C."/>
            <person name="Guy L."/>
            <person name="Ettema T.J."/>
        </authorList>
    </citation>
    <scope>NUCLEOTIDE SEQUENCE</scope>
</reference>
<gene>
    <name evidence="1" type="ORF">LCGC14_1562980</name>
</gene>
<name>A0A0F9J838_9ZZZZ</name>
<proteinExistence type="predicted"/>